<dbReference type="InterPro" id="IPR036249">
    <property type="entry name" value="Thioredoxin-like_sf"/>
</dbReference>
<gene>
    <name evidence="11" type="primary">glrx</name>
</gene>
<dbReference type="SUPFAM" id="SSF52833">
    <property type="entry name" value="Thioredoxin-like"/>
    <property type="match status" value="1"/>
</dbReference>
<name>A0A3B4F554_9CICH</name>
<dbReference type="GeneTree" id="ENSGT00900000141068"/>
<organism evidence="9">
    <name type="scientific">Pundamilia nyererei</name>
    <dbReference type="NCBI Taxonomy" id="303518"/>
    <lineage>
        <taxon>Eukaryota</taxon>
        <taxon>Metazoa</taxon>
        <taxon>Chordata</taxon>
        <taxon>Craniata</taxon>
        <taxon>Vertebrata</taxon>
        <taxon>Euteleostomi</taxon>
        <taxon>Actinopterygii</taxon>
        <taxon>Neopterygii</taxon>
        <taxon>Teleostei</taxon>
        <taxon>Neoteleostei</taxon>
        <taxon>Acanthomorphata</taxon>
        <taxon>Ovalentaria</taxon>
        <taxon>Cichlomorphae</taxon>
        <taxon>Cichliformes</taxon>
        <taxon>Cichlidae</taxon>
        <taxon>African cichlids</taxon>
        <taxon>Pseudocrenilabrinae</taxon>
        <taxon>Haplochromini</taxon>
        <taxon>Pundamilia</taxon>
    </lineage>
</organism>
<dbReference type="CTD" id="2745"/>
<dbReference type="Pfam" id="PF00462">
    <property type="entry name" value="Glutaredoxin"/>
    <property type="match status" value="1"/>
</dbReference>
<dbReference type="AlphaFoldDB" id="A0A3B4F554"/>
<evidence type="ECO:0000256" key="3">
    <source>
        <dbReference type="ARBA" id="ARBA00013662"/>
    </source>
</evidence>
<dbReference type="OrthoDB" id="418495at2759"/>
<reference evidence="11" key="2">
    <citation type="submission" date="2025-04" db="UniProtKB">
        <authorList>
            <consortium name="RefSeq"/>
        </authorList>
    </citation>
    <scope>IDENTIFICATION</scope>
</reference>
<evidence type="ECO:0000256" key="5">
    <source>
        <dbReference type="ARBA" id="ARBA00022982"/>
    </source>
</evidence>
<evidence type="ECO:0000259" key="8">
    <source>
        <dbReference type="Pfam" id="PF00462"/>
    </source>
</evidence>
<comment type="similarity">
    <text evidence="2">Belongs to the glutaredoxin family.</text>
</comment>
<dbReference type="Gene3D" id="3.40.30.10">
    <property type="entry name" value="Glutaredoxin"/>
    <property type="match status" value="1"/>
</dbReference>
<protein>
    <recommendedName>
        <fullName evidence="3">Glutaredoxin-1</fullName>
    </recommendedName>
</protein>
<evidence type="ECO:0000256" key="2">
    <source>
        <dbReference type="ARBA" id="ARBA00007787"/>
    </source>
</evidence>
<dbReference type="InterPro" id="IPR011899">
    <property type="entry name" value="Glutaredoxin_euk/vir"/>
</dbReference>
<evidence type="ECO:0000256" key="6">
    <source>
        <dbReference type="ARBA" id="ARBA00023157"/>
    </source>
</evidence>
<dbReference type="GeneID" id="102201319"/>
<dbReference type="CDD" id="cd03419">
    <property type="entry name" value="GRX_GRXh_1_2_like"/>
    <property type="match status" value="1"/>
</dbReference>
<keyword evidence="5" id="KW-0249">Electron transport</keyword>
<keyword evidence="10" id="KW-1185">Reference proteome</keyword>
<evidence type="ECO:0000313" key="9">
    <source>
        <dbReference type="Ensembl" id="ENSPNYP00000004749.1"/>
    </source>
</evidence>
<accession>A0A3B4F554</accession>
<dbReference type="GO" id="GO:0015038">
    <property type="term" value="F:glutathione disulfide oxidoreductase activity"/>
    <property type="evidence" value="ECO:0007669"/>
    <property type="project" value="TreeGrafter"/>
</dbReference>
<evidence type="ECO:0000256" key="1">
    <source>
        <dbReference type="ARBA" id="ARBA00002549"/>
    </source>
</evidence>
<comment type="function">
    <text evidence="1">Has a glutathione-disulfide oxidoreductase activity in the presence of NADPH and glutathione reductase. Reduces low molecular weight disulfides and proteins.</text>
</comment>
<keyword evidence="6" id="KW-1015">Disulfide bond</keyword>
<dbReference type="InterPro" id="IPR002109">
    <property type="entry name" value="Glutaredoxin"/>
</dbReference>
<dbReference type="PROSITE" id="PS00195">
    <property type="entry name" value="GLUTAREDOXIN_1"/>
    <property type="match status" value="1"/>
</dbReference>
<dbReference type="PROSITE" id="PS51354">
    <property type="entry name" value="GLUTAREDOXIN_2"/>
    <property type="match status" value="1"/>
</dbReference>
<proteinExistence type="inferred from homology"/>
<dbReference type="Ensembl" id="ENSPNYT00000004869.1">
    <property type="protein sequence ID" value="ENSPNYP00000004749.1"/>
    <property type="gene ID" value="ENSPNYG00000003692.1"/>
</dbReference>
<dbReference type="PANTHER" id="PTHR46185">
    <property type="entry name" value="GLUTAREDOXIN-1"/>
    <property type="match status" value="1"/>
</dbReference>
<keyword evidence="7" id="KW-0676">Redox-active center</keyword>
<dbReference type="PRINTS" id="PR00160">
    <property type="entry name" value="GLUTAREDOXIN"/>
</dbReference>
<keyword evidence="4" id="KW-0813">Transport</keyword>
<evidence type="ECO:0000313" key="10">
    <source>
        <dbReference type="Proteomes" id="UP000695023"/>
    </source>
</evidence>
<dbReference type="GO" id="GO:0005739">
    <property type="term" value="C:mitochondrion"/>
    <property type="evidence" value="ECO:0007669"/>
    <property type="project" value="TreeGrafter"/>
</dbReference>
<dbReference type="Proteomes" id="UP000695023">
    <property type="component" value="Unplaced"/>
</dbReference>
<feature type="domain" description="Glutaredoxin" evidence="8">
    <location>
        <begin position="15"/>
        <end position="80"/>
    </location>
</feature>
<dbReference type="RefSeq" id="XP_005731317.1">
    <property type="nucleotide sequence ID" value="XM_005731260.1"/>
</dbReference>
<dbReference type="STRING" id="303518.ENSPNYP00000004749"/>
<evidence type="ECO:0000256" key="4">
    <source>
        <dbReference type="ARBA" id="ARBA00022448"/>
    </source>
</evidence>
<dbReference type="PANTHER" id="PTHR46185:SF1">
    <property type="entry name" value="GLUTAREDOXIN-1"/>
    <property type="match status" value="1"/>
</dbReference>
<dbReference type="NCBIfam" id="TIGR02180">
    <property type="entry name" value="GRX_euk"/>
    <property type="match status" value="1"/>
</dbReference>
<evidence type="ECO:0000313" key="11">
    <source>
        <dbReference type="RefSeq" id="XP_005731317.1"/>
    </source>
</evidence>
<sequence>MAQQFVQAKIKGDKVVVFLKPTCPYCTMAQEVLEKYKFKPGHYECVDISNHSEMDSMQDYFLELTGARTVPRVFIGEECIGGGSDVAALQRSGKLEGKLKSIGALQ</sequence>
<evidence type="ECO:0000256" key="7">
    <source>
        <dbReference type="ARBA" id="ARBA00023284"/>
    </source>
</evidence>
<dbReference type="InterPro" id="IPR014025">
    <property type="entry name" value="Glutaredoxin_subgr"/>
</dbReference>
<dbReference type="InterPro" id="IPR011767">
    <property type="entry name" value="GLR_AS"/>
</dbReference>
<reference evidence="9" key="1">
    <citation type="submission" date="2023-09" db="UniProtKB">
        <authorList>
            <consortium name="Ensembl"/>
        </authorList>
    </citation>
    <scope>IDENTIFICATION</scope>
</reference>
<dbReference type="InterPro" id="IPR047185">
    <property type="entry name" value="GLRX1"/>
</dbReference>